<keyword evidence="11" id="KW-0175">Coiled coil</keyword>
<dbReference type="GO" id="GO:0005737">
    <property type="term" value="C:cytoplasm"/>
    <property type="evidence" value="ECO:0007669"/>
    <property type="project" value="TreeGrafter"/>
</dbReference>
<dbReference type="PROSITE" id="PS00107">
    <property type="entry name" value="PROTEIN_KINASE_ATP"/>
    <property type="match status" value="1"/>
</dbReference>
<evidence type="ECO:0000256" key="12">
    <source>
        <dbReference type="SAM" id="MobiDB-lite"/>
    </source>
</evidence>
<feature type="coiled-coil region" evidence="11">
    <location>
        <begin position="41"/>
        <end position="68"/>
    </location>
</feature>
<evidence type="ECO:0000256" key="4">
    <source>
        <dbReference type="ARBA" id="ARBA00022679"/>
    </source>
</evidence>
<dbReference type="EC" id="2.7.11.1" evidence="2"/>
<feature type="compositionally biased region" description="Basic and acidic residues" evidence="12">
    <location>
        <begin position="322"/>
        <end position="331"/>
    </location>
</feature>
<feature type="region of interest" description="Disordered" evidence="12">
    <location>
        <begin position="311"/>
        <end position="331"/>
    </location>
</feature>
<keyword evidence="4" id="KW-0808">Transferase</keyword>
<dbReference type="GeneID" id="100632008"/>
<dbReference type="Gene3D" id="3.30.200.20">
    <property type="entry name" value="Phosphorylase Kinase, domain 1"/>
    <property type="match status" value="1"/>
</dbReference>
<dbReference type="RefSeq" id="XP_019858049.1">
    <property type="nucleotide sequence ID" value="XM_020002490.1"/>
</dbReference>
<evidence type="ECO:0000256" key="8">
    <source>
        <dbReference type="ARBA" id="ARBA00047899"/>
    </source>
</evidence>
<dbReference type="Pfam" id="PF00069">
    <property type="entry name" value="Pkinase"/>
    <property type="match status" value="2"/>
</dbReference>
<feature type="region of interest" description="Disordered" evidence="12">
    <location>
        <begin position="183"/>
        <end position="285"/>
    </location>
</feature>
<evidence type="ECO:0000256" key="2">
    <source>
        <dbReference type="ARBA" id="ARBA00012513"/>
    </source>
</evidence>
<keyword evidence="15" id="KW-1185">Reference proteome</keyword>
<comment type="catalytic activity">
    <reaction evidence="9">
        <text>L-seryl-[protein] + ATP = O-phospho-L-seryl-[protein] + ADP + H(+)</text>
        <dbReference type="Rhea" id="RHEA:17989"/>
        <dbReference type="Rhea" id="RHEA-COMP:9863"/>
        <dbReference type="Rhea" id="RHEA-COMP:11604"/>
        <dbReference type="ChEBI" id="CHEBI:15378"/>
        <dbReference type="ChEBI" id="CHEBI:29999"/>
        <dbReference type="ChEBI" id="CHEBI:30616"/>
        <dbReference type="ChEBI" id="CHEBI:83421"/>
        <dbReference type="ChEBI" id="CHEBI:456216"/>
        <dbReference type="EC" id="2.7.11.1"/>
    </reaction>
</comment>
<evidence type="ECO:0000256" key="1">
    <source>
        <dbReference type="ARBA" id="ARBA00008874"/>
    </source>
</evidence>
<dbReference type="GO" id="GO:0005524">
    <property type="term" value="F:ATP binding"/>
    <property type="evidence" value="ECO:0007669"/>
    <property type="project" value="UniProtKB-UniRule"/>
</dbReference>
<dbReference type="InterPro" id="IPR011009">
    <property type="entry name" value="Kinase-like_dom_sf"/>
</dbReference>
<dbReference type="SUPFAM" id="SSF56112">
    <property type="entry name" value="Protein kinase-like (PK-like)"/>
    <property type="match status" value="1"/>
</dbReference>
<accession>A0AAN0JMP4</accession>
<comment type="similarity">
    <text evidence="1">Belongs to the protein kinase superfamily. STE Ser/Thr protein kinase family. STE20 subfamily.</text>
</comment>
<evidence type="ECO:0000313" key="14">
    <source>
        <dbReference type="EnsemblMetazoa" id="XP_019858049.1"/>
    </source>
</evidence>
<protein>
    <recommendedName>
        <fullName evidence="2">non-specific serine/threonine protein kinase</fullName>
        <ecNumber evidence="2">2.7.11.1</ecNumber>
    </recommendedName>
</protein>
<feature type="compositionally biased region" description="Basic and acidic residues" evidence="12">
    <location>
        <begin position="194"/>
        <end position="219"/>
    </location>
</feature>
<dbReference type="PANTHER" id="PTHR48012:SF10">
    <property type="entry name" value="FI20177P1"/>
    <property type="match status" value="1"/>
</dbReference>
<organism evidence="14 15">
    <name type="scientific">Amphimedon queenslandica</name>
    <name type="common">Sponge</name>
    <dbReference type="NCBI Taxonomy" id="400682"/>
    <lineage>
        <taxon>Eukaryota</taxon>
        <taxon>Metazoa</taxon>
        <taxon>Porifera</taxon>
        <taxon>Demospongiae</taxon>
        <taxon>Heteroscleromorpha</taxon>
        <taxon>Haplosclerida</taxon>
        <taxon>Niphatidae</taxon>
        <taxon>Amphimedon</taxon>
    </lineage>
</organism>
<evidence type="ECO:0000256" key="7">
    <source>
        <dbReference type="ARBA" id="ARBA00022840"/>
    </source>
</evidence>
<feature type="compositionally biased region" description="Basic and acidic residues" evidence="12">
    <location>
        <begin position="265"/>
        <end position="276"/>
    </location>
</feature>
<dbReference type="PROSITE" id="PS50011">
    <property type="entry name" value="PROTEIN_KINASE_DOM"/>
    <property type="match status" value="1"/>
</dbReference>
<feature type="compositionally biased region" description="Polar residues" evidence="12">
    <location>
        <begin position="252"/>
        <end position="263"/>
    </location>
</feature>
<dbReference type="InterPro" id="IPR000719">
    <property type="entry name" value="Prot_kinase_dom"/>
</dbReference>
<dbReference type="Proteomes" id="UP000007879">
    <property type="component" value="Unassembled WGS sequence"/>
</dbReference>
<sequence>MATPLGKSADPEVLFTRLEKIGKGSFGEVFKGIDNQNKEVLAFKIIDLEEAEDEIEDIQQEITILSQCDSAHVTRYYGSYLKVLLLHADVWSLGITAIELAQGQPPHADLHPMRVLFLIPKSNPPELLGNYSKSFKEFIALCLNKDPKNRPSARDLLRHKFIKHAKKTSCLVDLIDRYKRWKASGENSDSDSEDTSRSKVHRGDDDTTDPPDWKFDTVRETSTSEAPRLFNKEETSPVPVPVPTPPAPVSNGPINGLSTNLTSNDDERVSDPDSRLSDQSMEGVEPVRPVEPVIPVIDRIIHPVMNRLKSEAFEGGGSGNSPEREVPSPDRRSNLAIEELERAFELLESSNPGFSEIFIKCLVTQLQRRSM</sequence>
<dbReference type="Gene3D" id="1.10.12.70">
    <property type="match status" value="1"/>
</dbReference>
<evidence type="ECO:0000256" key="9">
    <source>
        <dbReference type="ARBA" id="ARBA00048679"/>
    </source>
</evidence>
<dbReference type="InterPro" id="IPR050629">
    <property type="entry name" value="STE20/SPS1-PAK"/>
</dbReference>
<evidence type="ECO:0000256" key="10">
    <source>
        <dbReference type="PROSITE-ProRule" id="PRU10141"/>
    </source>
</evidence>
<feature type="compositionally biased region" description="Pro residues" evidence="12">
    <location>
        <begin position="238"/>
        <end position="248"/>
    </location>
</feature>
<proteinExistence type="inferred from homology"/>
<dbReference type="Gene3D" id="1.10.510.10">
    <property type="entry name" value="Transferase(Phosphotransferase) domain 1"/>
    <property type="match status" value="1"/>
</dbReference>
<reference evidence="15" key="1">
    <citation type="journal article" date="2010" name="Nature">
        <title>The Amphimedon queenslandica genome and the evolution of animal complexity.</title>
        <authorList>
            <person name="Srivastava M."/>
            <person name="Simakov O."/>
            <person name="Chapman J."/>
            <person name="Fahey B."/>
            <person name="Gauthier M.E."/>
            <person name="Mitros T."/>
            <person name="Richards G.S."/>
            <person name="Conaco C."/>
            <person name="Dacre M."/>
            <person name="Hellsten U."/>
            <person name="Larroux C."/>
            <person name="Putnam N.H."/>
            <person name="Stanke M."/>
            <person name="Adamska M."/>
            <person name="Darling A."/>
            <person name="Degnan S.M."/>
            <person name="Oakley T.H."/>
            <person name="Plachetzki D.C."/>
            <person name="Zhai Y."/>
            <person name="Adamski M."/>
            <person name="Calcino A."/>
            <person name="Cummins S.F."/>
            <person name="Goodstein D.M."/>
            <person name="Harris C."/>
            <person name="Jackson D.J."/>
            <person name="Leys S.P."/>
            <person name="Shu S."/>
            <person name="Woodcroft B.J."/>
            <person name="Vervoort M."/>
            <person name="Kosik K.S."/>
            <person name="Manning G."/>
            <person name="Degnan B.M."/>
            <person name="Rokhsar D.S."/>
        </authorList>
    </citation>
    <scope>NUCLEOTIDE SEQUENCE [LARGE SCALE GENOMIC DNA]</scope>
</reference>
<evidence type="ECO:0000256" key="11">
    <source>
        <dbReference type="SAM" id="Coils"/>
    </source>
</evidence>
<dbReference type="SMART" id="SM00220">
    <property type="entry name" value="S_TKc"/>
    <property type="match status" value="1"/>
</dbReference>
<dbReference type="AlphaFoldDB" id="A0AAN0JMP4"/>
<dbReference type="GO" id="GO:0004674">
    <property type="term" value="F:protein serine/threonine kinase activity"/>
    <property type="evidence" value="ECO:0007669"/>
    <property type="project" value="UniProtKB-KW"/>
</dbReference>
<reference evidence="14" key="2">
    <citation type="submission" date="2024-06" db="UniProtKB">
        <authorList>
            <consortium name="EnsemblMetazoa"/>
        </authorList>
    </citation>
    <scope>IDENTIFICATION</scope>
</reference>
<comment type="catalytic activity">
    <reaction evidence="8">
        <text>L-threonyl-[protein] + ATP = O-phospho-L-threonyl-[protein] + ADP + H(+)</text>
        <dbReference type="Rhea" id="RHEA:46608"/>
        <dbReference type="Rhea" id="RHEA-COMP:11060"/>
        <dbReference type="Rhea" id="RHEA-COMP:11605"/>
        <dbReference type="ChEBI" id="CHEBI:15378"/>
        <dbReference type="ChEBI" id="CHEBI:30013"/>
        <dbReference type="ChEBI" id="CHEBI:30616"/>
        <dbReference type="ChEBI" id="CHEBI:61977"/>
        <dbReference type="ChEBI" id="CHEBI:456216"/>
        <dbReference type="EC" id="2.7.11.1"/>
    </reaction>
</comment>
<feature type="binding site" evidence="10">
    <location>
        <position position="44"/>
    </location>
    <ligand>
        <name>ATP</name>
        <dbReference type="ChEBI" id="CHEBI:30616"/>
    </ligand>
</feature>
<dbReference type="InterPro" id="IPR017441">
    <property type="entry name" value="Protein_kinase_ATP_BS"/>
</dbReference>
<keyword evidence="3" id="KW-0723">Serine/threonine-protein kinase</keyword>
<evidence type="ECO:0000313" key="15">
    <source>
        <dbReference type="Proteomes" id="UP000007879"/>
    </source>
</evidence>
<evidence type="ECO:0000256" key="3">
    <source>
        <dbReference type="ARBA" id="ARBA00022527"/>
    </source>
</evidence>
<keyword evidence="7 10" id="KW-0067">ATP-binding</keyword>
<keyword evidence="6" id="KW-0418">Kinase</keyword>
<evidence type="ECO:0000259" key="13">
    <source>
        <dbReference type="PROSITE" id="PS50011"/>
    </source>
</evidence>
<keyword evidence="5 10" id="KW-0547">Nucleotide-binding</keyword>
<dbReference type="InterPro" id="IPR046409">
    <property type="entry name" value="PDC10_dimerisation_sf"/>
</dbReference>
<dbReference type="PANTHER" id="PTHR48012">
    <property type="entry name" value="STERILE20-LIKE KINASE, ISOFORM B-RELATED"/>
    <property type="match status" value="1"/>
</dbReference>
<evidence type="ECO:0000256" key="6">
    <source>
        <dbReference type="ARBA" id="ARBA00022777"/>
    </source>
</evidence>
<dbReference type="KEGG" id="aqu:100632008"/>
<evidence type="ECO:0000256" key="5">
    <source>
        <dbReference type="ARBA" id="ARBA00022741"/>
    </source>
</evidence>
<name>A0AAN0JMP4_AMPQE</name>
<feature type="domain" description="Protein kinase" evidence="13">
    <location>
        <begin position="1"/>
        <end position="162"/>
    </location>
</feature>
<dbReference type="EnsemblMetazoa" id="XM_020002490.1">
    <property type="protein sequence ID" value="XP_019858049.1"/>
    <property type="gene ID" value="LOC100632008"/>
</dbReference>